<dbReference type="NCBIfam" id="TIGR01633">
    <property type="entry name" value="phi3626_gp14_N"/>
    <property type="match status" value="1"/>
</dbReference>
<feature type="domain" description="Siphovirus-type tail component RIFT-related" evidence="1">
    <location>
        <begin position="43"/>
        <end position="144"/>
    </location>
</feature>
<name>A0A3E0WVL7_9BACI</name>
<dbReference type="InterPro" id="IPR006520">
    <property type="entry name" value="Dit_BPSPP_N"/>
</dbReference>
<reference evidence="2 3" key="1">
    <citation type="submission" date="2017-05" db="EMBL/GenBank/DDBJ databases">
        <title>Virgibacillus sp. AK90 isolated from a saltern of Kakinada, India.</title>
        <authorList>
            <person name="Gupta V."/>
            <person name="Sidhu C."/>
            <person name="Korpole S."/>
            <person name="Pinnaka A.K."/>
        </authorList>
    </citation>
    <scope>NUCLEOTIDE SEQUENCE [LARGE SCALE GENOMIC DNA]</scope>
    <source>
        <strain evidence="2 3">AK90</strain>
    </source>
</reference>
<comment type="caution">
    <text evidence="2">The sequence shown here is derived from an EMBL/GenBank/DDBJ whole genome shotgun (WGS) entry which is preliminary data.</text>
</comment>
<dbReference type="Pfam" id="PF05709">
    <property type="entry name" value="Sipho_tail"/>
    <property type="match status" value="1"/>
</dbReference>
<gene>
    <name evidence="2" type="ORF">CAI16_05445</name>
</gene>
<dbReference type="AlphaFoldDB" id="A0A3E0WVL7"/>
<dbReference type="Proteomes" id="UP000256488">
    <property type="component" value="Unassembled WGS sequence"/>
</dbReference>
<dbReference type="EMBL" id="NFZX01000007">
    <property type="protein sequence ID" value="RFA36233.1"/>
    <property type="molecule type" value="Genomic_DNA"/>
</dbReference>
<evidence type="ECO:0000313" key="3">
    <source>
        <dbReference type="Proteomes" id="UP000256488"/>
    </source>
</evidence>
<dbReference type="RefSeq" id="WP_116277584.1">
    <property type="nucleotide sequence ID" value="NZ_NFZX01000007.1"/>
</dbReference>
<evidence type="ECO:0000313" key="2">
    <source>
        <dbReference type="EMBL" id="RFA36233.1"/>
    </source>
</evidence>
<sequence>MYKFVDPNETGVSSSSLSIQTIFNGIKLDEQLTDETGNFMTLTVTGRGNIKQNIKTTQVPGMDGALETDKTTFDVREITVKYKISDSTNEGFRSRVNQLNNVLRGSKKMLQFTDEDKFYYATLSENSIPEEDKNELVCELTFLCSNPYKYGQTHKTIALKKFTWEEYAGQSWRDLIGS</sequence>
<protein>
    <recommendedName>
        <fullName evidence="1">Siphovirus-type tail component RIFT-related domain-containing protein</fullName>
    </recommendedName>
</protein>
<proteinExistence type="predicted"/>
<dbReference type="InterPro" id="IPR008841">
    <property type="entry name" value="Siphovirus-type_tail_N"/>
</dbReference>
<organism evidence="2 3">
    <name type="scientific">Virgibacillus dokdonensis</name>
    <dbReference type="NCBI Taxonomy" id="302167"/>
    <lineage>
        <taxon>Bacteria</taxon>
        <taxon>Bacillati</taxon>
        <taxon>Bacillota</taxon>
        <taxon>Bacilli</taxon>
        <taxon>Bacillales</taxon>
        <taxon>Bacillaceae</taxon>
        <taxon>Virgibacillus</taxon>
    </lineage>
</organism>
<evidence type="ECO:0000259" key="1">
    <source>
        <dbReference type="Pfam" id="PF05709"/>
    </source>
</evidence>
<dbReference type="Gene3D" id="2.40.30.200">
    <property type="match status" value="1"/>
</dbReference>
<accession>A0A3E0WVL7</accession>